<dbReference type="EMBL" id="JAMDMJ010000027">
    <property type="protein sequence ID" value="MCY9598014.1"/>
    <property type="molecule type" value="Genomic_DNA"/>
</dbReference>
<dbReference type="RefSeq" id="WP_042234427.1">
    <property type="nucleotide sequence ID" value="NZ_CP026520.1"/>
</dbReference>
<evidence type="ECO:0000313" key="1">
    <source>
        <dbReference type="EMBL" id="MCY9598014.1"/>
    </source>
</evidence>
<dbReference type="Proteomes" id="UP000288943">
    <property type="component" value="Chromosome"/>
</dbReference>
<evidence type="ECO:0000313" key="4">
    <source>
        <dbReference type="Proteomes" id="UP001527202"/>
    </source>
</evidence>
<dbReference type="PANTHER" id="PTHR42110">
    <property type="entry name" value="L-ASPARAGINASE, PUTATIVE (AFU_ORTHOLOGUE AFUA_3G11890)-RELATED"/>
    <property type="match status" value="1"/>
</dbReference>
<name>A0A410X4E0_9BACL</name>
<dbReference type="InterPro" id="IPR010349">
    <property type="entry name" value="Asparaginase_II"/>
</dbReference>
<dbReference type="AlphaFoldDB" id="A0A410X4E0"/>
<sequence>MRFTPLVEEYRGGVLENVHYGAVSIVDEKGRILYSAGDPEHLTFLRSAAKPFQALPVMKRKVDEVYGLTGQEAALFAASHRGERFHIDALESMLLKTGIKEEGLHCCESYPLNEDAKAERHRDREPKRRIFHNCSGKHTGLIALSKHMGWDERTYYEPEHPVQKEIVETLAYIAEVPEASIPQGIDGCGLPIFALPLHKIAYSFLKLACPDLIEDKETREAAARIARLMNEYPDMIADTRFVCSELLKDPNLSAKGGAKGVYGIGLRNERLGISLKVSDGSEQVWPCIIASILERLGYSNQETINRLYKLVPNSIVNDGGTEVGERRAVFELKPSSRE</sequence>
<gene>
    <name evidence="1" type="ORF">M5X16_19855</name>
    <name evidence="2" type="ORF">PC41400_28805</name>
</gene>
<protein>
    <submittedName>
        <fullName evidence="2">Asparaginase</fullName>
    </submittedName>
</protein>
<dbReference type="OrthoDB" id="9770793at2"/>
<keyword evidence="4" id="KW-1185">Reference proteome</keyword>
<reference evidence="2 3" key="1">
    <citation type="submission" date="2018-01" db="EMBL/GenBank/DDBJ databases">
        <title>The whole genome sequencing and assembly of Paenibacillus chitinolyticus KCCM 41400 strain.</title>
        <authorList>
            <person name="Kim J.-Y."/>
            <person name="Park M.-K."/>
            <person name="Lee Y.-J."/>
            <person name="Yi H."/>
            <person name="Bahn Y.-S."/>
            <person name="Kim J.F."/>
            <person name="Lee D.-W."/>
        </authorList>
    </citation>
    <scope>NUCLEOTIDE SEQUENCE [LARGE SCALE GENOMIC DNA]</scope>
    <source>
        <strain evidence="2 3">KCCM 41400</strain>
    </source>
</reference>
<organism evidence="2 3">
    <name type="scientific">Paenibacillus chitinolyticus</name>
    <dbReference type="NCBI Taxonomy" id="79263"/>
    <lineage>
        <taxon>Bacteria</taxon>
        <taxon>Bacillati</taxon>
        <taxon>Bacillota</taxon>
        <taxon>Bacilli</taxon>
        <taxon>Bacillales</taxon>
        <taxon>Paenibacillaceae</taxon>
        <taxon>Paenibacillus</taxon>
    </lineage>
</organism>
<dbReference type="Proteomes" id="UP001527202">
    <property type="component" value="Unassembled WGS sequence"/>
</dbReference>
<accession>A0A410X4E0</accession>
<dbReference type="Pfam" id="PF06089">
    <property type="entry name" value="Asparaginase_II"/>
    <property type="match status" value="1"/>
</dbReference>
<evidence type="ECO:0000313" key="2">
    <source>
        <dbReference type="EMBL" id="QAV21456.1"/>
    </source>
</evidence>
<evidence type="ECO:0000313" key="3">
    <source>
        <dbReference type="Proteomes" id="UP000288943"/>
    </source>
</evidence>
<dbReference type="EMBL" id="CP026520">
    <property type="protein sequence ID" value="QAV21456.1"/>
    <property type="molecule type" value="Genomic_DNA"/>
</dbReference>
<reference evidence="1 4" key="2">
    <citation type="submission" date="2022-05" db="EMBL/GenBank/DDBJ databases">
        <title>Genome Sequencing of Bee-Associated Microbes.</title>
        <authorList>
            <person name="Dunlap C."/>
        </authorList>
    </citation>
    <scope>NUCLEOTIDE SEQUENCE [LARGE SCALE GENOMIC DNA]</scope>
    <source>
        <strain evidence="1 4">NRRL B-23120</strain>
    </source>
</reference>
<dbReference type="PANTHER" id="PTHR42110:SF1">
    <property type="entry name" value="L-ASPARAGINASE, PUTATIVE (AFU_ORTHOLOGUE AFUA_3G11890)-RELATED"/>
    <property type="match status" value="1"/>
</dbReference>
<dbReference type="KEGG" id="pchi:PC41400_28805"/>
<dbReference type="GeneID" id="95378795"/>
<proteinExistence type="predicted"/>